<dbReference type="EMBL" id="FOUM01000008">
    <property type="protein sequence ID" value="SFM65953.1"/>
    <property type="molecule type" value="Genomic_DNA"/>
</dbReference>
<keyword evidence="9" id="KW-1185">Reference proteome</keyword>
<dbReference type="Proteomes" id="UP000471447">
    <property type="component" value="Unassembled WGS sequence"/>
</dbReference>
<dbReference type="AlphaFoldDB" id="A0A1I4SNS6"/>
<organism evidence="6 7">
    <name type="scientific">Bacteroides xylanisolvens</name>
    <dbReference type="NCBI Taxonomy" id="371601"/>
    <lineage>
        <taxon>Bacteria</taxon>
        <taxon>Pseudomonadati</taxon>
        <taxon>Bacteroidota</taxon>
        <taxon>Bacteroidia</taxon>
        <taxon>Bacteroidales</taxon>
        <taxon>Bacteroidaceae</taxon>
        <taxon>Bacteroides</taxon>
    </lineage>
</organism>
<dbReference type="EMBL" id="WDER01000073">
    <property type="protein sequence ID" value="KAB6079221.1"/>
    <property type="molecule type" value="Genomic_DNA"/>
</dbReference>
<dbReference type="Proteomes" id="UP000183766">
    <property type="component" value="Unassembled WGS sequence"/>
</dbReference>
<dbReference type="GeneID" id="93485234"/>
<dbReference type="Proteomes" id="UP000435059">
    <property type="component" value="Unassembled WGS sequence"/>
</dbReference>
<evidence type="ECO:0000313" key="11">
    <source>
        <dbReference type="Proteomes" id="UP000474077"/>
    </source>
</evidence>
<evidence type="ECO:0000313" key="2">
    <source>
        <dbReference type="EMBL" id="KAB6088121.1"/>
    </source>
</evidence>
<dbReference type="EMBL" id="WDEH01000022">
    <property type="protein sequence ID" value="KAB6137314.1"/>
    <property type="molecule type" value="Genomic_DNA"/>
</dbReference>
<dbReference type="Proteomes" id="UP000284417">
    <property type="component" value="Unassembled WGS sequence"/>
</dbReference>
<protein>
    <submittedName>
        <fullName evidence="1">DUF4411 family protein</fullName>
    </submittedName>
</protein>
<sequence length="185" mass="21444">MAIVVDTCSLVMIAKNYLPLDKDGQLYSFLEEAFSRKDLMLLDVILDESKRTSKGIAVEKMPFLKDKKLVIPTKDLFPCAPERFSNMIDNNFCVRLKKQELTEEEYIEQKEEYLKTGDAKIIIYALNVRHSDAIHLEEMQVMTEETRQQNDGKLFKKLPLLCEQIGIGTLTVSEYLHRNGFFIDK</sequence>
<reference evidence="5 8" key="2">
    <citation type="submission" date="2018-08" db="EMBL/GenBank/DDBJ databases">
        <title>A genome reference for cultivated species of the human gut microbiota.</title>
        <authorList>
            <person name="Zou Y."/>
            <person name="Xue W."/>
            <person name="Luo G."/>
        </authorList>
    </citation>
    <scope>NUCLEOTIDE SEQUENCE [LARGE SCALE GENOMIC DNA]</scope>
    <source>
        <strain evidence="5 8">AF39-6AC</strain>
    </source>
</reference>
<evidence type="ECO:0000313" key="5">
    <source>
        <dbReference type="EMBL" id="RHK91697.1"/>
    </source>
</evidence>
<accession>A0A1I4SNS6</accession>
<evidence type="ECO:0000313" key="7">
    <source>
        <dbReference type="Proteomes" id="UP000183766"/>
    </source>
</evidence>
<dbReference type="RefSeq" id="WP_005816230.1">
    <property type="nucleotide sequence ID" value="NZ_BAABZH010000001.1"/>
</dbReference>
<proteinExistence type="predicted"/>
<dbReference type="Proteomes" id="UP000487596">
    <property type="component" value="Unassembled WGS sequence"/>
</dbReference>
<evidence type="ECO:0000313" key="3">
    <source>
        <dbReference type="EMBL" id="KAB6137314.1"/>
    </source>
</evidence>
<evidence type="ECO:0000313" key="1">
    <source>
        <dbReference type="EMBL" id="KAB6079221.1"/>
    </source>
</evidence>
<evidence type="ECO:0000313" key="12">
    <source>
        <dbReference type="Proteomes" id="UP000487596"/>
    </source>
</evidence>
<evidence type="ECO:0000313" key="8">
    <source>
        <dbReference type="Proteomes" id="UP000284417"/>
    </source>
</evidence>
<dbReference type="EMBL" id="WDCG01000008">
    <property type="protein sequence ID" value="KAB6424205.1"/>
    <property type="molecule type" value="Genomic_DNA"/>
</dbReference>
<evidence type="ECO:0000313" key="4">
    <source>
        <dbReference type="EMBL" id="KAB6424205.1"/>
    </source>
</evidence>
<reference evidence="6 7" key="1">
    <citation type="submission" date="2016-10" db="EMBL/GenBank/DDBJ databases">
        <authorList>
            <person name="de Groot N.N."/>
        </authorList>
    </citation>
    <scope>NUCLEOTIDE SEQUENCE [LARGE SCALE GENOMIC DNA]</scope>
    <source>
        <strain evidence="6 7">NLAE-zl-C202</strain>
    </source>
</reference>
<dbReference type="EMBL" id="QROC01000032">
    <property type="protein sequence ID" value="RHK91697.1"/>
    <property type="molecule type" value="Genomic_DNA"/>
</dbReference>
<evidence type="ECO:0000313" key="9">
    <source>
        <dbReference type="Proteomes" id="UP000435059"/>
    </source>
</evidence>
<dbReference type="Proteomes" id="UP000474077">
    <property type="component" value="Unassembled WGS sequence"/>
</dbReference>
<reference evidence="9 10" key="3">
    <citation type="journal article" date="2019" name="Nat. Med.">
        <title>A library of human gut bacterial isolates paired with longitudinal multiomics data enables mechanistic microbiome research.</title>
        <authorList>
            <person name="Poyet M."/>
            <person name="Groussin M."/>
            <person name="Gibbons S.M."/>
            <person name="Avila-Pacheco J."/>
            <person name="Jiang X."/>
            <person name="Kearney S.M."/>
            <person name="Perrotta A.R."/>
            <person name="Berdy B."/>
            <person name="Zhao S."/>
            <person name="Lieberman T.D."/>
            <person name="Swanson P.K."/>
            <person name="Smith M."/>
            <person name="Roesemann S."/>
            <person name="Alexander J.E."/>
            <person name="Rich S.A."/>
            <person name="Livny J."/>
            <person name="Vlamakis H."/>
            <person name="Clish C."/>
            <person name="Bullock K."/>
            <person name="Deik A."/>
            <person name="Scott J."/>
            <person name="Pierce K.A."/>
            <person name="Xavier R.J."/>
            <person name="Alm E.J."/>
        </authorList>
    </citation>
    <scope>NUCLEOTIDE SEQUENCE [LARGE SCALE GENOMIC DNA]</scope>
    <source>
        <strain evidence="3 12">BIOML-A62</strain>
        <strain evidence="4 10">BIOML-A7</strain>
        <strain evidence="1 11">BIOML-A73</strain>
        <strain evidence="2 9">BIOML-A74</strain>
    </source>
</reference>
<dbReference type="EMBL" id="WDES01000015">
    <property type="protein sequence ID" value="KAB6088121.1"/>
    <property type="molecule type" value="Genomic_DNA"/>
</dbReference>
<name>A0A1I4SNS6_9BACE</name>
<evidence type="ECO:0000313" key="10">
    <source>
        <dbReference type="Proteomes" id="UP000471447"/>
    </source>
</evidence>
<dbReference type="InterPro" id="IPR016541">
    <property type="entry name" value="UCP008505"/>
</dbReference>
<dbReference type="Pfam" id="PF14367">
    <property type="entry name" value="DUF4411"/>
    <property type="match status" value="1"/>
</dbReference>
<evidence type="ECO:0000313" key="6">
    <source>
        <dbReference type="EMBL" id="SFM65953.1"/>
    </source>
</evidence>
<gene>
    <name evidence="5" type="ORF">DW042_19735</name>
    <name evidence="3" type="ORF">GA424_14275</name>
    <name evidence="1" type="ORF">GA560_20425</name>
    <name evidence="2" type="ORF">GA574_10300</name>
    <name evidence="4" type="ORF">GAZ26_09450</name>
    <name evidence="6" type="ORF">SAMN05216250_10889</name>
</gene>